<dbReference type="Proteomes" id="UP000594451">
    <property type="component" value="Chromosome"/>
</dbReference>
<name>A0A7T0BRQ9_9BACT</name>
<keyword evidence="1" id="KW-0240">DNA-directed RNA polymerase</keyword>
<dbReference type="SUPFAM" id="SSF55257">
    <property type="entry name" value="RBP11-like subunits of RNA polymerase"/>
    <property type="match status" value="1"/>
</dbReference>
<accession>A0A7T0BRQ9</accession>
<proteinExistence type="predicted"/>
<evidence type="ECO:0000313" key="4">
    <source>
        <dbReference type="EMBL" id="QPJ58528.1"/>
    </source>
</evidence>
<organism evidence="4 5">
    <name type="scientific">Candidatus Pinguicoccus supinus</name>
    <dbReference type="NCBI Taxonomy" id="2529394"/>
    <lineage>
        <taxon>Bacteria</taxon>
        <taxon>Pseudomonadati</taxon>
        <taxon>Verrucomicrobiota</taxon>
        <taxon>Candidatus Pinguicoccus</taxon>
    </lineage>
</organism>
<dbReference type="KEGG" id="psup:E5P55_01005"/>
<dbReference type="Gene3D" id="3.30.1360.10">
    <property type="entry name" value="RNA polymerase, RBP11-like subunit"/>
    <property type="match status" value="1"/>
</dbReference>
<dbReference type="GO" id="GO:0046983">
    <property type="term" value="F:protein dimerization activity"/>
    <property type="evidence" value="ECO:0007669"/>
    <property type="project" value="InterPro"/>
</dbReference>
<dbReference type="InterPro" id="IPR036603">
    <property type="entry name" value="RBP11-like"/>
</dbReference>
<dbReference type="Pfam" id="PF01193">
    <property type="entry name" value="RNA_pol_L"/>
    <property type="match status" value="1"/>
</dbReference>
<protein>
    <recommendedName>
        <fullName evidence="3">DNA-directed RNA polymerase RpoA/D/Rpb3-type domain-containing protein</fullName>
    </recommendedName>
</protein>
<keyword evidence="2" id="KW-0804">Transcription</keyword>
<dbReference type="InterPro" id="IPR011263">
    <property type="entry name" value="DNA-dir_RNA_pol_RpoA/D/Rpb3"/>
</dbReference>
<gene>
    <name evidence="4" type="ORF">E5P55_01005</name>
</gene>
<reference evidence="4 5" key="1">
    <citation type="journal article" date="2020" name="Sci. Rep.">
        <title>Morphology, ultrastructure, genomics, and phylogeny of Euplotes vanleeuwenhoeki sp. nov. and its ultra-reduced endosymbiont Candidatus Pinguicoccus supinus sp. nov.</title>
        <authorList>
            <person name="Serra V."/>
            <person name="Gammuto L."/>
            <person name="Nitla V."/>
            <person name="Castelli M."/>
            <person name="Lanzoni O."/>
            <person name="Sassera D."/>
            <person name="Bandi C."/>
            <person name="Sandeep B.V."/>
            <person name="Verni F."/>
            <person name="Modeo L."/>
            <person name="Petroni G."/>
        </authorList>
    </citation>
    <scope>NUCLEOTIDE SEQUENCE [LARGE SCALE GENOMIC DNA]</scope>
    <source>
        <strain evidence="4 5">KKR18_Esm</strain>
    </source>
</reference>
<keyword evidence="5" id="KW-1185">Reference proteome</keyword>
<evidence type="ECO:0000256" key="1">
    <source>
        <dbReference type="ARBA" id="ARBA00022478"/>
    </source>
</evidence>
<evidence type="ECO:0000259" key="3">
    <source>
        <dbReference type="Pfam" id="PF01193"/>
    </source>
</evidence>
<dbReference type="GO" id="GO:0000428">
    <property type="term" value="C:DNA-directed RNA polymerase complex"/>
    <property type="evidence" value="ECO:0007669"/>
    <property type="project" value="UniProtKB-KW"/>
</dbReference>
<evidence type="ECO:0000313" key="5">
    <source>
        <dbReference type="Proteomes" id="UP000594451"/>
    </source>
</evidence>
<dbReference type="EMBL" id="CP039370">
    <property type="protein sequence ID" value="QPJ58528.1"/>
    <property type="molecule type" value="Genomic_DNA"/>
</dbReference>
<evidence type="ECO:0000256" key="2">
    <source>
        <dbReference type="ARBA" id="ARBA00023163"/>
    </source>
</evidence>
<dbReference type="GO" id="GO:0003899">
    <property type="term" value="F:DNA-directed RNA polymerase activity"/>
    <property type="evidence" value="ECO:0007669"/>
    <property type="project" value="InterPro"/>
</dbReference>
<dbReference type="GO" id="GO:0006351">
    <property type="term" value="P:DNA-templated transcription"/>
    <property type="evidence" value="ECO:0007669"/>
    <property type="project" value="InterPro"/>
</dbReference>
<dbReference type="AlphaFoldDB" id="A0A7T0BRQ9"/>
<sequence length="59" mass="6744">MRNFFSKIIIPNQIVKKNIISTNSYSKYIIKPIFEGLGHSFGNIIRRTLLNSICGMSII</sequence>
<feature type="domain" description="DNA-directed RNA polymerase RpoA/D/Rpb3-type" evidence="3">
    <location>
        <begin position="31"/>
        <end position="58"/>
    </location>
</feature>